<reference evidence="2" key="2">
    <citation type="submission" date="2025-08" db="UniProtKB">
        <authorList>
            <consortium name="RefSeq"/>
        </authorList>
    </citation>
    <scope>IDENTIFICATION</scope>
</reference>
<dbReference type="KEGG" id="nta:107759048"/>
<dbReference type="Pfam" id="PF04572">
    <property type="entry name" value="Gb3_synth"/>
    <property type="match status" value="1"/>
</dbReference>
<dbReference type="Gene3D" id="3.90.550.20">
    <property type="match status" value="1"/>
</dbReference>
<dbReference type="AlphaFoldDB" id="A0A1S3WXK8"/>
<organism evidence="1 2">
    <name type="scientific">Nicotiana tabacum</name>
    <name type="common">Common tobacco</name>
    <dbReference type="NCBI Taxonomy" id="4097"/>
    <lineage>
        <taxon>Eukaryota</taxon>
        <taxon>Viridiplantae</taxon>
        <taxon>Streptophyta</taxon>
        <taxon>Embryophyta</taxon>
        <taxon>Tracheophyta</taxon>
        <taxon>Spermatophyta</taxon>
        <taxon>Magnoliopsida</taxon>
        <taxon>eudicotyledons</taxon>
        <taxon>Gunneridae</taxon>
        <taxon>Pentapetalae</taxon>
        <taxon>asterids</taxon>
        <taxon>lamiids</taxon>
        <taxon>Solanales</taxon>
        <taxon>Solanaceae</taxon>
        <taxon>Nicotianoideae</taxon>
        <taxon>Nicotianeae</taxon>
        <taxon>Nicotiana</taxon>
    </lineage>
</organism>
<proteinExistence type="predicted"/>
<keyword evidence="1" id="KW-1185">Reference proteome</keyword>
<dbReference type="Pfam" id="PF04488">
    <property type="entry name" value="Gly_transf_sug"/>
    <property type="match status" value="1"/>
</dbReference>
<dbReference type="PaxDb" id="4097-A0A1S3WXK8"/>
<accession>A0A1S3WXK8</accession>
<dbReference type="GeneID" id="107759048"/>
<dbReference type="SUPFAM" id="SSF53448">
    <property type="entry name" value="Nucleotide-diphospho-sugar transferases"/>
    <property type="match status" value="1"/>
</dbReference>
<dbReference type="PANTHER" id="PTHR46781:SF2">
    <property type="entry name" value="ALPHA 1,4-GLYCOSYLTRANSFERASE FAMILY PROTEIN"/>
    <property type="match status" value="1"/>
</dbReference>
<dbReference type="OMA" id="MGENCVL"/>
<gene>
    <name evidence="2" type="primary">LOC107759048</name>
</gene>
<evidence type="ECO:0000313" key="1">
    <source>
        <dbReference type="Proteomes" id="UP000790787"/>
    </source>
</evidence>
<dbReference type="InterPro" id="IPR029044">
    <property type="entry name" value="Nucleotide-diphossugar_trans"/>
</dbReference>
<dbReference type="InterPro" id="IPR007652">
    <property type="entry name" value="A1-4-GlycosylTfrase_dom"/>
</dbReference>
<dbReference type="RefSeq" id="XP_016432403.1">
    <property type="nucleotide sequence ID" value="XM_016576917.1"/>
</dbReference>
<dbReference type="PANTHER" id="PTHR46781">
    <property type="entry name" value="ALPHA 1,4-GLYCOSYLTRANSFERASE FAMILY PROTEIN"/>
    <property type="match status" value="1"/>
</dbReference>
<sequence length="431" mass="49876">MVKMFDYYRISRTKKFHLFSILSFALIVCIISFSDNLVSNLSISHSVVFVSKTNSQQPLKSTFVHKPLFYKKEEINEPSYIIKEEEQEQEQEEEDHVNLVAPYNLTEEERISWFRKKLPEFSILKSTRLSSQFNSRVNNFLITRSCSVQFFMTWISPASSFGRREFFALETLFKAHPKGCLIILSQTLDTSRGVKILRPLIQLGYKVLAVTPELSFLFNDTPVESWFDDLKNGKKDPGEIPLAQNLSNLIRLAVLYKYGGVYLDTDFIILKDVSRLRNSIGAQSIGANGKWTRLNNAVLIFDKEHPLLYKFMEEFAFSFNGNKWGQNGPYLVSRVVEKLMISTNRDEFNFTVLPPIAFYPVDWIRIAGFFMKFNSRSQSRWIEAKLLQLSGKTYGVHLWNRQSSSMKIEQGSIIGRLISDHCLLCKDIYSS</sequence>
<dbReference type="STRING" id="4097.A0A1S3WXK8"/>
<dbReference type="InterPro" id="IPR007577">
    <property type="entry name" value="GlycoTrfase_DXD_sugar-bd_CS"/>
</dbReference>
<evidence type="ECO:0000313" key="2">
    <source>
        <dbReference type="RefSeq" id="XP_016432403.1"/>
    </source>
</evidence>
<protein>
    <submittedName>
        <fullName evidence="2">Lactosylceramide 4-alpha-galactosyltransferase</fullName>
    </submittedName>
</protein>
<dbReference type="InterPro" id="IPR044789">
    <property type="entry name" value="Put_A1-4-GlycosylTfrase_plant"/>
</dbReference>
<name>A0A1S3WXK8_TOBAC</name>
<reference evidence="1" key="1">
    <citation type="journal article" date="2014" name="Nat. Commun.">
        <title>The tobacco genome sequence and its comparison with those of tomato and potato.</title>
        <authorList>
            <person name="Sierro N."/>
            <person name="Battey J.N."/>
            <person name="Ouadi S."/>
            <person name="Bakaher N."/>
            <person name="Bovet L."/>
            <person name="Willig A."/>
            <person name="Goepfert S."/>
            <person name="Peitsch M.C."/>
            <person name="Ivanov N.V."/>
        </authorList>
    </citation>
    <scope>NUCLEOTIDE SEQUENCE [LARGE SCALE GENOMIC DNA]</scope>
</reference>
<dbReference type="Proteomes" id="UP000790787">
    <property type="component" value="Chromosome 24"/>
</dbReference>
<dbReference type="OrthoDB" id="409543at2759"/>